<keyword evidence="4" id="KW-0804">Transcription</keyword>
<name>A0A1X2I8B4_9FUNG</name>
<sequence>MPSEEVVLHLVDFFFKYINSIFPLVHHATLVQSIKDGSISPPLLWSVMAIGARFSDHPDIKTDPPYWAGEKFARKAGALISNDLFEPTVPNLQFWGVMACLEYGRAAGSRAWIYGGLAARICFELGFHKEETLKLPVYKKDGTMDRVAMLMRRRIFWSCFNIDKYGSAGNSRPQFFSKGDYDVGLPDEESLALLNPIHQNVTVDYKPVKADSLGSFVRHYLTLMELFGMVIKGMQRAKANNKNNTEQQSTVWPPMDDFDQLNDALMDWKNGLPDHYDFSHQDLEFHLERASRGKINHYLCAHVIWRTLVLALHRGSLAYIDHQHQQSSNNNTQLQQQFSSSTWDRINESVAMCKRVVHEVMPIFQAMKDICSVNVIPYMGYSSYMFATILMTSTFTKTEEQHRKGTKGLLLLYDMIELLRPYWPVCERLSSTTRDLIVQHSKMYEYSQEEHHKRTGYELPSSPHQQQHPFPSYNTPTNEDALPPPPAPPQQQQSLPTTSFGGGPPVSMPGLVSPATPYPYSLPVTTATDIPQSFDLPDTFPGSGATTIDFNSSAFLYDTGLFGQIMFDETKAMGMLQENPLVCPTTSSSSQQQQQPANHRTTDRPSFLPPQTQPQAQTTPIMNYDKQRPWDPVWRT</sequence>
<keyword evidence="3" id="KW-0805">Transcription regulation</keyword>
<keyword evidence="2" id="KW-0479">Metal-binding</keyword>
<feature type="region of interest" description="Disordered" evidence="6">
    <location>
        <begin position="449"/>
        <end position="512"/>
    </location>
</feature>
<evidence type="ECO:0000256" key="5">
    <source>
        <dbReference type="ARBA" id="ARBA00023242"/>
    </source>
</evidence>
<comment type="subcellular location">
    <subcellularLocation>
        <location evidence="1">Nucleus</location>
    </subcellularLocation>
</comment>
<evidence type="ECO:0000256" key="1">
    <source>
        <dbReference type="ARBA" id="ARBA00004123"/>
    </source>
</evidence>
<dbReference type="InterPro" id="IPR050815">
    <property type="entry name" value="TF_fung"/>
</dbReference>
<evidence type="ECO:0000256" key="6">
    <source>
        <dbReference type="SAM" id="MobiDB-lite"/>
    </source>
</evidence>
<comment type="caution">
    <text evidence="8">The sequence shown here is derived from an EMBL/GenBank/DDBJ whole genome shotgun (WGS) entry which is preliminary data.</text>
</comment>
<feature type="region of interest" description="Disordered" evidence="6">
    <location>
        <begin position="580"/>
        <end position="636"/>
    </location>
</feature>
<feature type="compositionally biased region" description="Low complexity" evidence="6">
    <location>
        <begin position="460"/>
        <end position="472"/>
    </location>
</feature>
<dbReference type="PANTHER" id="PTHR47338">
    <property type="entry name" value="ZN(II)2CYS6 TRANSCRIPTION FACTOR (EUROFUNG)-RELATED"/>
    <property type="match status" value="1"/>
</dbReference>
<evidence type="ECO:0000313" key="9">
    <source>
        <dbReference type="Proteomes" id="UP000193560"/>
    </source>
</evidence>
<feature type="domain" description="Xylanolytic transcriptional activator regulatory" evidence="7">
    <location>
        <begin position="111"/>
        <end position="192"/>
    </location>
</feature>
<proteinExistence type="predicted"/>
<evidence type="ECO:0000256" key="2">
    <source>
        <dbReference type="ARBA" id="ARBA00022723"/>
    </source>
</evidence>
<dbReference type="InterPro" id="IPR007219">
    <property type="entry name" value="XnlR_reg_dom"/>
</dbReference>
<dbReference type="GO" id="GO:0006351">
    <property type="term" value="P:DNA-templated transcription"/>
    <property type="evidence" value="ECO:0007669"/>
    <property type="project" value="InterPro"/>
</dbReference>
<dbReference type="GO" id="GO:0005634">
    <property type="term" value="C:nucleus"/>
    <property type="evidence" value="ECO:0007669"/>
    <property type="project" value="UniProtKB-SubCell"/>
</dbReference>
<dbReference type="Proteomes" id="UP000193560">
    <property type="component" value="Unassembled WGS sequence"/>
</dbReference>
<gene>
    <name evidence="8" type="ORF">BCR42DRAFT_462128</name>
</gene>
<reference evidence="8 9" key="1">
    <citation type="submission" date="2016-07" db="EMBL/GenBank/DDBJ databases">
        <title>Pervasive Adenine N6-methylation of Active Genes in Fungi.</title>
        <authorList>
            <consortium name="DOE Joint Genome Institute"/>
            <person name="Mondo S.J."/>
            <person name="Dannebaum R.O."/>
            <person name="Kuo R.C."/>
            <person name="Labutti K."/>
            <person name="Haridas S."/>
            <person name="Kuo A."/>
            <person name="Salamov A."/>
            <person name="Ahrendt S.R."/>
            <person name="Lipzen A."/>
            <person name="Sullivan W."/>
            <person name="Andreopoulos W.B."/>
            <person name="Clum A."/>
            <person name="Lindquist E."/>
            <person name="Daum C."/>
            <person name="Ramamoorthy G.K."/>
            <person name="Gryganskyi A."/>
            <person name="Culley D."/>
            <person name="Magnuson J.K."/>
            <person name="James T.Y."/>
            <person name="O'Malley M.A."/>
            <person name="Stajich J.E."/>
            <person name="Spatafora J.W."/>
            <person name="Visel A."/>
            <person name="Grigoriev I.V."/>
        </authorList>
    </citation>
    <scope>NUCLEOTIDE SEQUENCE [LARGE SCALE GENOMIC DNA]</scope>
    <source>
        <strain evidence="8 9">NRRL 1336</strain>
    </source>
</reference>
<protein>
    <submittedName>
        <fullName evidence="8">Fungal-specific transcription factor domain-domain-containing protein</fullName>
    </submittedName>
</protein>
<dbReference type="STRING" id="90262.A0A1X2I8B4"/>
<dbReference type="EMBL" id="MCGE01000021">
    <property type="protein sequence ID" value="ORZ11428.1"/>
    <property type="molecule type" value="Genomic_DNA"/>
</dbReference>
<dbReference type="Pfam" id="PF04082">
    <property type="entry name" value="Fungal_trans"/>
    <property type="match status" value="1"/>
</dbReference>
<dbReference type="SMART" id="SM00906">
    <property type="entry name" value="Fungal_trans"/>
    <property type="match status" value="1"/>
</dbReference>
<evidence type="ECO:0000313" key="8">
    <source>
        <dbReference type="EMBL" id="ORZ11428.1"/>
    </source>
</evidence>
<evidence type="ECO:0000259" key="7">
    <source>
        <dbReference type="SMART" id="SM00906"/>
    </source>
</evidence>
<evidence type="ECO:0000256" key="3">
    <source>
        <dbReference type="ARBA" id="ARBA00023015"/>
    </source>
</evidence>
<keyword evidence="9" id="KW-1185">Reference proteome</keyword>
<accession>A0A1X2I8B4</accession>
<evidence type="ECO:0000256" key="4">
    <source>
        <dbReference type="ARBA" id="ARBA00023163"/>
    </source>
</evidence>
<dbReference type="GO" id="GO:0008270">
    <property type="term" value="F:zinc ion binding"/>
    <property type="evidence" value="ECO:0007669"/>
    <property type="project" value="InterPro"/>
</dbReference>
<dbReference type="GO" id="GO:0003677">
    <property type="term" value="F:DNA binding"/>
    <property type="evidence" value="ECO:0007669"/>
    <property type="project" value="InterPro"/>
</dbReference>
<organism evidence="8 9">
    <name type="scientific">Absidia repens</name>
    <dbReference type="NCBI Taxonomy" id="90262"/>
    <lineage>
        <taxon>Eukaryota</taxon>
        <taxon>Fungi</taxon>
        <taxon>Fungi incertae sedis</taxon>
        <taxon>Mucoromycota</taxon>
        <taxon>Mucoromycotina</taxon>
        <taxon>Mucoromycetes</taxon>
        <taxon>Mucorales</taxon>
        <taxon>Cunninghamellaceae</taxon>
        <taxon>Absidia</taxon>
    </lineage>
</organism>
<dbReference type="GO" id="GO:0000981">
    <property type="term" value="F:DNA-binding transcription factor activity, RNA polymerase II-specific"/>
    <property type="evidence" value="ECO:0007669"/>
    <property type="project" value="InterPro"/>
</dbReference>
<dbReference type="OrthoDB" id="2123952at2759"/>
<dbReference type="CDD" id="cd12148">
    <property type="entry name" value="fungal_TF_MHR"/>
    <property type="match status" value="1"/>
</dbReference>
<keyword evidence="5" id="KW-0539">Nucleus</keyword>
<feature type="compositionally biased region" description="Low complexity" evidence="6">
    <location>
        <begin position="490"/>
        <end position="499"/>
    </location>
</feature>
<dbReference type="AlphaFoldDB" id="A0A1X2I8B4"/>
<dbReference type="PANTHER" id="PTHR47338:SF27">
    <property type="entry name" value="ZN(II)2CYS6 TRANSCRIPTION FACTOR (EUROFUNG)"/>
    <property type="match status" value="1"/>
</dbReference>